<name>A0A444XWZ0_ARAHY</name>
<gene>
    <name evidence="1" type="ORF">Ahy_B08g089160</name>
</gene>
<dbReference type="EMBL" id="SDMP01000018">
    <property type="protein sequence ID" value="RYQ94272.1"/>
    <property type="molecule type" value="Genomic_DNA"/>
</dbReference>
<dbReference type="Proteomes" id="UP000289738">
    <property type="component" value="Chromosome B08"/>
</dbReference>
<comment type="caution">
    <text evidence="1">The sequence shown here is derived from an EMBL/GenBank/DDBJ whole genome shotgun (WGS) entry which is preliminary data.</text>
</comment>
<protein>
    <submittedName>
        <fullName evidence="1">Uncharacterized protein</fullName>
    </submittedName>
</protein>
<evidence type="ECO:0000313" key="2">
    <source>
        <dbReference type="Proteomes" id="UP000289738"/>
    </source>
</evidence>
<accession>A0A444XWZ0</accession>
<proteinExistence type="predicted"/>
<organism evidence="1 2">
    <name type="scientific">Arachis hypogaea</name>
    <name type="common">Peanut</name>
    <dbReference type="NCBI Taxonomy" id="3818"/>
    <lineage>
        <taxon>Eukaryota</taxon>
        <taxon>Viridiplantae</taxon>
        <taxon>Streptophyta</taxon>
        <taxon>Embryophyta</taxon>
        <taxon>Tracheophyta</taxon>
        <taxon>Spermatophyta</taxon>
        <taxon>Magnoliopsida</taxon>
        <taxon>eudicotyledons</taxon>
        <taxon>Gunneridae</taxon>
        <taxon>Pentapetalae</taxon>
        <taxon>rosids</taxon>
        <taxon>fabids</taxon>
        <taxon>Fabales</taxon>
        <taxon>Fabaceae</taxon>
        <taxon>Papilionoideae</taxon>
        <taxon>50 kb inversion clade</taxon>
        <taxon>dalbergioids sensu lato</taxon>
        <taxon>Dalbergieae</taxon>
        <taxon>Pterocarpus clade</taxon>
        <taxon>Arachis</taxon>
    </lineage>
</organism>
<dbReference type="AlphaFoldDB" id="A0A444XWZ0"/>
<reference evidence="1 2" key="1">
    <citation type="submission" date="2019-01" db="EMBL/GenBank/DDBJ databases">
        <title>Sequencing of cultivated peanut Arachis hypogaea provides insights into genome evolution and oil improvement.</title>
        <authorList>
            <person name="Chen X."/>
        </authorList>
    </citation>
    <scope>NUCLEOTIDE SEQUENCE [LARGE SCALE GENOMIC DNA]</scope>
    <source>
        <strain evidence="2">cv. Fuhuasheng</strain>
        <tissue evidence="1">Leaves</tissue>
    </source>
</reference>
<keyword evidence="2" id="KW-1185">Reference proteome</keyword>
<sequence>MRHLRIGSTDITTKSAIRSYLSADRIISAKFGSDTDNYRGYYPIHVQPTPWRPLKQSKTLALQRCRRPQVLSTATSSSSPCPEPSFVEIFLLLQKIDDDDDDGSLYFSDAEDDGSSHSHFYSTHGDGGSAFDDYSFSCVSDLEAAAVVHDSGREIVEFVIWVCDL</sequence>
<evidence type="ECO:0000313" key="1">
    <source>
        <dbReference type="EMBL" id="RYQ94272.1"/>
    </source>
</evidence>